<keyword evidence="5 10" id="KW-0812">Transmembrane</keyword>
<sequence length="467" mass="51723">MSRKIELPSAAEMKKFHNQSRKHTFWTHISMPQRLTLGFLSVITIGALLLMMPISHYGNMHHSFMDALFTATSAASVTGLTVVDTATHWTVFGQTVIMFLIEVGALGFMSFSVLLFTATRRQMDLRNKMMVQEVYSLESLYDTRVVFGYVIKLSVIIQIVGAILLAPFFIQDFGLKRGLFYAIFHAISAFGNAGFTILPAGSIAYANRPFVLLIIALLIIAGSLGFLVWRDLLLYHHKHKLSLHSKLALMMTGLLIIGGWLLFELTESNLALAQTLSPINRIVNTLFMSISYRTAGFSQFSFSQMTPATILLTMMLMYVGGTPGSTAGGIKTTTLGVLLLKTHAALRGKKDVTFAHRRLTDENITRSLLLVFVSLVFLAILSFLLMLTQGTDSRFGLEYVIFEVISAFATAGLTLGLTPHLTDFGQCVIMLTMFIGRVGVYTVMFSVLNVHGEHAPYRYPEESVIIG</sequence>
<dbReference type="GO" id="GO:0005886">
    <property type="term" value="C:plasma membrane"/>
    <property type="evidence" value="ECO:0007669"/>
    <property type="project" value="UniProtKB-SubCell"/>
</dbReference>
<proteinExistence type="predicted"/>
<evidence type="ECO:0000256" key="3">
    <source>
        <dbReference type="ARBA" id="ARBA00022475"/>
    </source>
</evidence>
<feature type="transmembrane region" description="Helical" evidence="10">
    <location>
        <begin position="399"/>
        <end position="417"/>
    </location>
</feature>
<feature type="transmembrane region" description="Helical" evidence="10">
    <location>
        <begin position="429"/>
        <end position="448"/>
    </location>
</feature>
<feature type="transmembrane region" description="Helical" evidence="10">
    <location>
        <begin position="367"/>
        <end position="387"/>
    </location>
</feature>
<evidence type="ECO:0000256" key="1">
    <source>
        <dbReference type="ARBA" id="ARBA00004651"/>
    </source>
</evidence>
<keyword evidence="6" id="KW-0630">Potassium</keyword>
<evidence type="ECO:0000256" key="9">
    <source>
        <dbReference type="ARBA" id="ARBA00023136"/>
    </source>
</evidence>
<comment type="caution">
    <text evidence="11">The sequence shown here is derived from an EMBL/GenBank/DDBJ whole genome shotgun (WGS) entry which is preliminary data.</text>
</comment>
<feature type="transmembrane region" description="Helical" evidence="10">
    <location>
        <begin position="210"/>
        <end position="229"/>
    </location>
</feature>
<protein>
    <submittedName>
        <fullName evidence="11">Potassium uptake protein</fullName>
    </submittedName>
</protein>
<evidence type="ECO:0000256" key="6">
    <source>
        <dbReference type="ARBA" id="ARBA00022958"/>
    </source>
</evidence>
<feature type="transmembrane region" description="Helical" evidence="10">
    <location>
        <begin position="35"/>
        <end position="52"/>
    </location>
</feature>
<feature type="transmembrane region" description="Helical" evidence="10">
    <location>
        <begin position="178"/>
        <end position="198"/>
    </location>
</feature>
<dbReference type="NCBIfam" id="TIGR00933">
    <property type="entry name" value="2a38"/>
    <property type="match status" value="1"/>
</dbReference>
<evidence type="ECO:0000256" key="8">
    <source>
        <dbReference type="ARBA" id="ARBA00023065"/>
    </source>
</evidence>
<evidence type="ECO:0000256" key="10">
    <source>
        <dbReference type="SAM" id="Phobius"/>
    </source>
</evidence>
<keyword evidence="8" id="KW-0406">Ion transport</keyword>
<feature type="transmembrane region" description="Helical" evidence="10">
    <location>
        <begin position="241"/>
        <end position="263"/>
    </location>
</feature>
<dbReference type="InterPro" id="IPR003445">
    <property type="entry name" value="Cat_transpt"/>
</dbReference>
<accession>A0A5A5U2D6</accession>
<evidence type="ECO:0000256" key="4">
    <source>
        <dbReference type="ARBA" id="ARBA00022538"/>
    </source>
</evidence>
<dbReference type="InterPro" id="IPR004772">
    <property type="entry name" value="TrkH"/>
</dbReference>
<keyword evidence="4" id="KW-0633">Potassium transport</keyword>
<dbReference type="GO" id="GO:0015379">
    <property type="term" value="F:potassium:chloride symporter activity"/>
    <property type="evidence" value="ECO:0007669"/>
    <property type="project" value="InterPro"/>
</dbReference>
<dbReference type="Pfam" id="PF02386">
    <property type="entry name" value="TrkH"/>
    <property type="match status" value="1"/>
</dbReference>
<evidence type="ECO:0000313" key="11">
    <source>
        <dbReference type="EMBL" id="GDZ84539.1"/>
    </source>
</evidence>
<evidence type="ECO:0000256" key="7">
    <source>
        <dbReference type="ARBA" id="ARBA00022989"/>
    </source>
</evidence>
<dbReference type="PANTHER" id="PTHR32024:SF1">
    <property type="entry name" value="KTR SYSTEM POTASSIUM UPTAKE PROTEIN B"/>
    <property type="match status" value="1"/>
</dbReference>
<feature type="transmembrane region" description="Helical" evidence="10">
    <location>
        <begin position="95"/>
        <end position="119"/>
    </location>
</feature>
<feature type="transmembrane region" description="Helical" evidence="10">
    <location>
        <begin position="146"/>
        <end position="166"/>
    </location>
</feature>
<dbReference type="RefSeq" id="WP_004902134.1">
    <property type="nucleotide sequence ID" value="NZ_BJJW01000015.1"/>
</dbReference>
<keyword evidence="7 10" id="KW-1133">Transmembrane helix</keyword>
<keyword evidence="3" id="KW-1003">Cell membrane</keyword>
<evidence type="ECO:0000256" key="5">
    <source>
        <dbReference type="ARBA" id="ARBA00022692"/>
    </source>
</evidence>
<gene>
    <name evidence="11" type="primary">ktrB</name>
    <name evidence="11" type="ORF">LCIT_17810</name>
</gene>
<keyword evidence="9 10" id="KW-0472">Membrane</keyword>
<organism evidence="11 12">
    <name type="scientific">Leuconostoc citreum</name>
    <dbReference type="NCBI Taxonomy" id="33964"/>
    <lineage>
        <taxon>Bacteria</taxon>
        <taxon>Bacillati</taxon>
        <taxon>Bacillota</taxon>
        <taxon>Bacilli</taxon>
        <taxon>Lactobacillales</taxon>
        <taxon>Lactobacillaceae</taxon>
        <taxon>Leuconostoc</taxon>
    </lineage>
</organism>
<evidence type="ECO:0000256" key="2">
    <source>
        <dbReference type="ARBA" id="ARBA00022448"/>
    </source>
</evidence>
<name>A0A5A5U2D6_LEUCI</name>
<dbReference type="EMBL" id="BJJW01000015">
    <property type="protein sequence ID" value="GDZ84539.1"/>
    <property type="molecule type" value="Genomic_DNA"/>
</dbReference>
<keyword evidence="2" id="KW-0813">Transport</keyword>
<comment type="subcellular location">
    <subcellularLocation>
        <location evidence="1">Cell membrane</location>
        <topology evidence="1">Multi-pass membrane protein</topology>
    </subcellularLocation>
</comment>
<dbReference type="PANTHER" id="PTHR32024">
    <property type="entry name" value="TRK SYSTEM POTASSIUM UPTAKE PROTEIN TRKG-RELATED"/>
    <property type="match status" value="1"/>
</dbReference>
<evidence type="ECO:0000313" key="12">
    <source>
        <dbReference type="Proteomes" id="UP000323274"/>
    </source>
</evidence>
<dbReference type="AlphaFoldDB" id="A0A5A5U2D6"/>
<reference evidence="11 12" key="1">
    <citation type="submission" date="2019-04" db="EMBL/GenBank/DDBJ databases">
        <title>A pseudo-fructophilic Leuconostoc citreum strain F192-5 isolated from peel of satsuma mandarin: the first report for isolation and characterization of strain-dependent fructophilic-like characteristics.</title>
        <authorList>
            <person name="Maeno S."/>
            <person name="Tanizawa Y."/>
            <person name="Kajikawa A."/>
            <person name="Kanesaki Y."/>
            <person name="Kubota E."/>
            <person name="Arita M."/>
            <person name="Leon D."/>
            <person name="Endo A."/>
        </authorList>
    </citation>
    <scope>NUCLEOTIDE SEQUENCE [LARGE SCALE GENOMIC DNA]</scope>
    <source>
        <strain evidence="11 12">F192-5</strain>
    </source>
</reference>
<dbReference type="Proteomes" id="UP000323274">
    <property type="component" value="Unassembled WGS sequence"/>
</dbReference>